<organism evidence="2 3">
    <name type="scientific">Coregonus suidteri</name>
    <dbReference type="NCBI Taxonomy" id="861788"/>
    <lineage>
        <taxon>Eukaryota</taxon>
        <taxon>Metazoa</taxon>
        <taxon>Chordata</taxon>
        <taxon>Craniata</taxon>
        <taxon>Vertebrata</taxon>
        <taxon>Euteleostomi</taxon>
        <taxon>Actinopterygii</taxon>
        <taxon>Neopterygii</taxon>
        <taxon>Teleostei</taxon>
        <taxon>Protacanthopterygii</taxon>
        <taxon>Salmoniformes</taxon>
        <taxon>Salmonidae</taxon>
        <taxon>Coregoninae</taxon>
        <taxon>Coregonus</taxon>
    </lineage>
</organism>
<gene>
    <name evidence="2" type="ORF">J4Q44_G00376310</name>
</gene>
<keyword evidence="1" id="KW-0472">Membrane</keyword>
<feature type="transmembrane region" description="Helical" evidence="1">
    <location>
        <begin position="31"/>
        <end position="56"/>
    </location>
</feature>
<protein>
    <submittedName>
        <fullName evidence="2">Uncharacterized protein</fullName>
    </submittedName>
</protein>
<evidence type="ECO:0000256" key="1">
    <source>
        <dbReference type="SAM" id="Phobius"/>
    </source>
</evidence>
<evidence type="ECO:0000313" key="2">
    <source>
        <dbReference type="EMBL" id="KAK6291846.1"/>
    </source>
</evidence>
<comment type="caution">
    <text evidence="2">The sequence shown here is derived from an EMBL/GenBank/DDBJ whole genome shotgun (WGS) entry which is preliminary data.</text>
</comment>
<evidence type="ECO:0000313" key="3">
    <source>
        <dbReference type="Proteomes" id="UP001356427"/>
    </source>
</evidence>
<accession>A0AAN8Q9V4</accession>
<reference evidence="2 3" key="1">
    <citation type="submission" date="2021-04" db="EMBL/GenBank/DDBJ databases">
        <authorList>
            <person name="De Guttry C."/>
            <person name="Zahm M."/>
            <person name="Klopp C."/>
            <person name="Cabau C."/>
            <person name="Louis A."/>
            <person name="Berthelot C."/>
            <person name="Parey E."/>
            <person name="Roest Crollius H."/>
            <person name="Montfort J."/>
            <person name="Robinson-Rechavi M."/>
            <person name="Bucao C."/>
            <person name="Bouchez O."/>
            <person name="Gislard M."/>
            <person name="Lluch J."/>
            <person name="Milhes M."/>
            <person name="Lampietro C."/>
            <person name="Lopez Roques C."/>
            <person name="Donnadieu C."/>
            <person name="Braasch I."/>
            <person name="Desvignes T."/>
            <person name="Postlethwait J."/>
            <person name="Bobe J."/>
            <person name="Wedekind C."/>
            <person name="Guiguen Y."/>
        </authorList>
    </citation>
    <scope>NUCLEOTIDE SEQUENCE [LARGE SCALE GENOMIC DNA]</scope>
    <source>
        <strain evidence="2">Cs_M1</strain>
        <tissue evidence="2">Blood</tissue>
    </source>
</reference>
<dbReference type="Proteomes" id="UP001356427">
    <property type="component" value="Unassembled WGS sequence"/>
</dbReference>
<keyword evidence="1" id="KW-1133">Transmembrane helix</keyword>
<proteinExistence type="predicted"/>
<keyword evidence="3" id="KW-1185">Reference proteome</keyword>
<dbReference type="AlphaFoldDB" id="A0AAN8Q9V4"/>
<name>A0AAN8Q9V4_9TELE</name>
<sequence length="79" mass="9122">MKNDTADDLLYPDDYDYRPDDDHYRPESEDIAVAVLLLLGIFPILPALGWIIWSFYRKLWSENRSHSLSCPSSSLTLCS</sequence>
<keyword evidence="1" id="KW-0812">Transmembrane</keyword>
<dbReference type="EMBL" id="JAGTTL010000039">
    <property type="protein sequence ID" value="KAK6291846.1"/>
    <property type="molecule type" value="Genomic_DNA"/>
</dbReference>